<gene>
    <name evidence="1" type="ORF">QO002_006240</name>
</gene>
<dbReference type="Proteomes" id="UP001230207">
    <property type="component" value="Unassembled WGS sequence"/>
</dbReference>
<evidence type="ECO:0000313" key="1">
    <source>
        <dbReference type="EMBL" id="MDQ0324033.1"/>
    </source>
</evidence>
<organism evidence="1 2">
    <name type="scientific">Pararhizobium capsulatum DSM 1112</name>
    <dbReference type="NCBI Taxonomy" id="1121113"/>
    <lineage>
        <taxon>Bacteria</taxon>
        <taxon>Pseudomonadati</taxon>
        <taxon>Pseudomonadota</taxon>
        <taxon>Alphaproteobacteria</taxon>
        <taxon>Hyphomicrobiales</taxon>
        <taxon>Rhizobiaceae</taxon>
        <taxon>Rhizobium/Agrobacterium group</taxon>
        <taxon>Pararhizobium</taxon>
    </lineage>
</organism>
<comment type="caution">
    <text evidence="1">The sequence shown here is derived from an EMBL/GenBank/DDBJ whole genome shotgun (WGS) entry which is preliminary data.</text>
</comment>
<dbReference type="RefSeq" id="WP_307237336.1">
    <property type="nucleotide sequence ID" value="NZ_JAUSVF010000007.1"/>
</dbReference>
<evidence type="ECO:0000313" key="2">
    <source>
        <dbReference type="Proteomes" id="UP001230207"/>
    </source>
</evidence>
<reference evidence="1 2" key="1">
    <citation type="submission" date="2023-07" db="EMBL/GenBank/DDBJ databases">
        <title>Genomic Encyclopedia of Type Strains, Phase IV (KMG-IV): sequencing the most valuable type-strain genomes for metagenomic binning, comparative biology and taxonomic classification.</title>
        <authorList>
            <person name="Goeker M."/>
        </authorList>
    </citation>
    <scope>NUCLEOTIDE SEQUENCE [LARGE SCALE GENOMIC DNA]</scope>
    <source>
        <strain evidence="1 2">DSM 1112</strain>
    </source>
</reference>
<sequence length="116" mass="11958">MNIPIWTKPALNGAVVGELAMAVVGFTWGGWVTGGTSRKNSATETSTGVAMALTPYCIEKSKADPLAAAVLTEFKAAGSYARSGIVEKAGWATPLGADKPNGELAKSCQLEISKTL</sequence>
<accession>A0ABU0C0I1</accession>
<dbReference type="EMBL" id="JAUSVF010000007">
    <property type="protein sequence ID" value="MDQ0324033.1"/>
    <property type="molecule type" value="Genomic_DNA"/>
</dbReference>
<keyword evidence="2" id="KW-1185">Reference proteome</keyword>
<proteinExistence type="predicted"/>
<name>A0ABU0C0I1_9HYPH</name>
<protein>
    <submittedName>
        <fullName evidence="1">Uncharacterized protein</fullName>
    </submittedName>
</protein>